<dbReference type="CDD" id="cd02440">
    <property type="entry name" value="AdoMet_MTases"/>
    <property type="match status" value="1"/>
</dbReference>
<reference evidence="5" key="1">
    <citation type="submission" date="2024-07" db="EMBL/GenBank/DDBJ databases">
        <title>Two chromosome-level genome assemblies of Korean endemic species Abeliophyllum distichum and Forsythia ovata (Oleaceae).</title>
        <authorList>
            <person name="Jang H."/>
        </authorList>
    </citation>
    <scope>NUCLEOTIDE SEQUENCE [LARGE SCALE GENOMIC DNA]</scope>
</reference>
<dbReference type="GO" id="GO:0032259">
    <property type="term" value="P:methylation"/>
    <property type="evidence" value="ECO:0007669"/>
    <property type="project" value="UniProtKB-KW"/>
</dbReference>
<dbReference type="PANTHER" id="PTHR22809">
    <property type="entry name" value="METHYLTRANSFERASE-RELATED"/>
    <property type="match status" value="1"/>
</dbReference>
<keyword evidence="5" id="KW-1185">Reference proteome</keyword>
<evidence type="ECO:0000256" key="1">
    <source>
        <dbReference type="ARBA" id="ARBA00009725"/>
    </source>
</evidence>
<keyword evidence="2 4" id="KW-0489">Methyltransferase</keyword>
<dbReference type="PANTHER" id="PTHR22809:SF14">
    <property type="entry name" value="TRNA N(3)-METHYLCYTIDINE METHYLTRANSFERASE"/>
    <property type="match status" value="1"/>
</dbReference>
<dbReference type="InterPro" id="IPR029063">
    <property type="entry name" value="SAM-dependent_MTases_sf"/>
</dbReference>
<organism evidence="4 5">
    <name type="scientific">Abeliophyllum distichum</name>
    <dbReference type="NCBI Taxonomy" id="126358"/>
    <lineage>
        <taxon>Eukaryota</taxon>
        <taxon>Viridiplantae</taxon>
        <taxon>Streptophyta</taxon>
        <taxon>Embryophyta</taxon>
        <taxon>Tracheophyta</taxon>
        <taxon>Spermatophyta</taxon>
        <taxon>Magnoliopsida</taxon>
        <taxon>eudicotyledons</taxon>
        <taxon>Gunneridae</taxon>
        <taxon>Pentapetalae</taxon>
        <taxon>asterids</taxon>
        <taxon>lamiids</taxon>
        <taxon>Lamiales</taxon>
        <taxon>Oleaceae</taxon>
        <taxon>Forsythieae</taxon>
        <taxon>Abeliophyllum</taxon>
    </lineage>
</organism>
<dbReference type="SUPFAM" id="SSF53335">
    <property type="entry name" value="S-adenosyl-L-methionine-dependent methyltransferases"/>
    <property type="match status" value="1"/>
</dbReference>
<dbReference type="Proteomes" id="UP001604336">
    <property type="component" value="Unassembled WGS sequence"/>
</dbReference>
<protein>
    <submittedName>
        <fullName evidence="4">Methyltransferase family protein</fullName>
    </submittedName>
</protein>
<comment type="similarity">
    <text evidence="1">Belongs to the methyltransferase superfamily. METL family.</text>
</comment>
<name>A0ABD1UMA7_9LAMI</name>
<accession>A0ABD1UMA7</accession>
<evidence type="ECO:0000256" key="2">
    <source>
        <dbReference type="ARBA" id="ARBA00022603"/>
    </source>
</evidence>
<dbReference type="GO" id="GO:0008173">
    <property type="term" value="F:RNA methyltransferase activity"/>
    <property type="evidence" value="ECO:0007669"/>
    <property type="project" value="UniProtKB-ARBA"/>
</dbReference>
<dbReference type="Gene3D" id="3.40.50.150">
    <property type="entry name" value="Vaccinia Virus protein VP39"/>
    <property type="match status" value="1"/>
</dbReference>
<proteinExistence type="inferred from homology"/>
<dbReference type="InterPro" id="IPR026113">
    <property type="entry name" value="METTL2/6/8-like"/>
</dbReference>
<dbReference type="GO" id="GO:0008757">
    <property type="term" value="F:S-adenosylmethionine-dependent methyltransferase activity"/>
    <property type="evidence" value="ECO:0007669"/>
    <property type="project" value="UniProtKB-ARBA"/>
</dbReference>
<gene>
    <name evidence="4" type="ORF">Adt_11140</name>
</gene>
<dbReference type="EMBL" id="JBFOLK010000003">
    <property type="protein sequence ID" value="KAL2526086.1"/>
    <property type="molecule type" value="Genomic_DNA"/>
</dbReference>
<sequence length="471" mass="53457">MSKRNWVAENYYSKDFEWDELRQEVENDPSLQYHLLPYTKVDSENQDRLQDSEAWDKFHALHSTGKFFKERRYLLKEFPELASCKDYTKILEVGCGNGSTALPILREKESTILYACDCSTEALERAKEIINADSSISTKHRFHQFQCDFSTLGFPMWLACNTCRGSFLEKQYLGFPGENNSKIAINSPSCSEESERCIGGVDFITLVFTLSAVPLDRMLTAITQCFSILKPGGLLLFRDYGLYDMTMLRFEPEQRVGYREYLRSDGTRSYFFCLNSVRNMTSAAGFTELELEYCCVKSVNRRNGKIMRRVQLVLFGFQGRIAQQNSKSGHAGHKKAAMSQGEIEWKKALCRASQVADLFPTESPEIVVREARLEDSWEVAETHCSSFFPKYLFPYDYLLRINRAIGMLFGFLIPNGCNRTCLVAVIRVGKGRGFLPSPVAGDGNREGEKSPPFCADFGVGVGGGWRGGWGR</sequence>
<evidence type="ECO:0000313" key="5">
    <source>
        <dbReference type="Proteomes" id="UP001604336"/>
    </source>
</evidence>
<evidence type="ECO:0000256" key="3">
    <source>
        <dbReference type="ARBA" id="ARBA00022679"/>
    </source>
</evidence>
<evidence type="ECO:0000313" key="4">
    <source>
        <dbReference type="EMBL" id="KAL2526086.1"/>
    </source>
</evidence>
<keyword evidence="3" id="KW-0808">Transferase</keyword>
<comment type="caution">
    <text evidence="4">The sequence shown here is derived from an EMBL/GenBank/DDBJ whole genome shotgun (WGS) entry which is preliminary data.</text>
</comment>
<dbReference type="Pfam" id="PF13489">
    <property type="entry name" value="Methyltransf_23"/>
    <property type="match status" value="1"/>
</dbReference>
<dbReference type="AlphaFoldDB" id="A0ABD1UMA7"/>